<keyword evidence="6 10" id="KW-0560">Oxidoreductase</keyword>
<dbReference type="EC" id="1.8.3.2" evidence="10"/>
<evidence type="ECO:0000256" key="1">
    <source>
        <dbReference type="ARBA" id="ARBA00001974"/>
    </source>
</evidence>
<comment type="caution">
    <text evidence="14">The sequence shown here is derived from an EMBL/GenBank/DDBJ whole genome shotgun (WGS) entry which is preliminary data.</text>
</comment>
<keyword evidence="3 10" id="KW-0285">Flavoprotein</keyword>
<comment type="catalytic activity">
    <reaction evidence="9 10">
        <text>2 R'C(R)SH + O2 = R'C(R)S-S(R)CR' + H2O2</text>
        <dbReference type="Rhea" id="RHEA:17357"/>
        <dbReference type="ChEBI" id="CHEBI:15379"/>
        <dbReference type="ChEBI" id="CHEBI:16240"/>
        <dbReference type="ChEBI" id="CHEBI:16520"/>
        <dbReference type="ChEBI" id="CHEBI:17412"/>
        <dbReference type="EC" id="1.8.3.2"/>
    </reaction>
</comment>
<dbReference type="GO" id="GO:0016971">
    <property type="term" value="F:flavin-dependent sulfhydryl oxidase activity"/>
    <property type="evidence" value="ECO:0007669"/>
    <property type="project" value="InterPro"/>
</dbReference>
<dbReference type="GO" id="GO:0005615">
    <property type="term" value="C:extracellular space"/>
    <property type="evidence" value="ECO:0007669"/>
    <property type="project" value="TreeGrafter"/>
</dbReference>
<evidence type="ECO:0000259" key="13">
    <source>
        <dbReference type="PROSITE" id="PS51352"/>
    </source>
</evidence>
<proteinExistence type="inferred from homology"/>
<evidence type="ECO:0000313" key="15">
    <source>
        <dbReference type="Proteomes" id="UP000835052"/>
    </source>
</evidence>
<keyword evidence="15" id="KW-1185">Reference proteome</keyword>
<dbReference type="OrthoDB" id="59470at2759"/>
<dbReference type="GO" id="GO:0000139">
    <property type="term" value="C:Golgi membrane"/>
    <property type="evidence" value="ECO:0007669"/>
    <property type="project" value="TreeGrafter"/>
</dbReference>
<evidence type="ECO:0000256" key="10">
    <source>
        <dbReference type="RuleBase" id="RU371123"/>
    </source>
</evidence>
<evidence type="ECO:0000256" key="2">
    <source>
        <dbReference type="ARBA" id="ARBA00006041"/>
    </source>
</evidence>
<dbReference type="EMBL" id="CAJGYM010000002">
    <property type="protein sequence ID" value="CAD6185386.1"/>
    <property type="molecule type" value="Genomic_DNA"/>
</dbReference>
<dbReference type="Proteomes" id="UP000835052">
    <property type="component" value="Unassembled WGS sequence"/>
</dbReference>
<dbReference type="AlphaFoldDB" id="A0A8S1GPR9"/>
<dbReference type="InterPro" id="IPR017905">
    <property type="entry name" value="ERV/ALR_sulphydryl_oxidase"/>
</dbReference>
<keyword evidence="4 11" id="KW-0732">Signal</keyword>
<keyword evidence="8" id="KW-0325">Glycoprotein</keyword>
<feature type="signal peptide" evidence="11">
    <location>
        <begin position="1"/>
        <end position="19"/>
    </location>
</feature>
<evidence type="ECO:0000256" key="11">
    <source>
        <dbReference type="SAM" id="SignalP"/>
    </source>
</evidence>
<evidence type="ECO:0000313" key="14">
    <source>
        <dbReference type="EMBL" id="CAD6185386.1"/>
    </source>
</evidence>
<comment type="cofactor">
    <cofactor evidence="1 10">
        <name>FAD</name>
        <dbReference type="ChEBI" id="CHEBI:57692"/>
    </cofactor>
</comment>
<dbReference type="PROSITE" id="PS51324">
    <property type="entry name" value="ERV_ALR"/>
    <property type="match status" value="1"/>
</dbReference>
<gene>
    <name evidence="14" type="ORF">CAUJ_LOCUS1305</name>
</gene>
<dbReference type="PANTHER" id="PTHR22897:SF26">
    <property type="entry name" value="SULFHYDRYL OXIDASE"/>
    <property type="match status" value="1"/>
</dbReference>
<dbReference type="PROSITE" id="PS51352">
    <property type="entry name" value="THIOREDOXIN_2"/>
    <property type="match status" value="1"/>
</dbReference>
<dbReference type="Gene3D" id="3.40.30.10">
    <property type="entry name" value="Glutaredoxin"/>
    <property type="match status" value="1"/>
</dbReference>
<evidence type="ECO:0000256" key="4">
    <source>
        <dbReference type="ARBA" id="ARBA00022729"/>
    </source>
</evidence>
<dbReference type="Gene3D" id="1.20.120.310">
    <property type="entry name" value="ERV/ALR sulfhydryl oxidase domain"/>
    <property type="match status" value="1"/>
</dbReference>
<dbReference type="Gene3D" id="1.20.120.1960">
    <property type="entry name" value="QSOX sulfhydryl oxidase domain"/>
    <property type="match status" value="1"/>
</dbReference>
<evidence type="ECO:0000256" key="9">
    <source>
        <dbReference type="ARBA" id="ARBA00048864"/>
    </source>
</evidence>
<feature type="domain" description="Thioredoxin" evidence="13">
    <location>
        <begin position="11"/>
        <end position="143"/>
    </location>
</feature>
<dbReference type="InterPro" id="IPR040986">
    <property type="entry name" value="QSOX_FAD-bd_dom"/>
</dbReference>
<evidence type="ECO:0000259" key="12">
    <source>
        <dbReference type="PROSITE" id="PS51324"/>
    </source>
</evidence>
<dbReference type="Pfam" id="PF18371">
    <property type="entry name" value="FAD_SOX"/>
    <property type="match status" value="1"/>
</dbReference>
<dbReference type="SUPFAM" id="SSF69000">
    <property type="entry name" value="FAD-dependent thiol oxidase"/>
    <property type="match status" value="1"/>
</dbReference>
<dbReference type="InterPro" id="IPR013766">
    <property type="entry name" value="Thioredoxin_domain"/>
</dbReference>
<evidence type="ECO:0000256" key="8">
    <source>
        <dbReference type="ARBA" id="ARBA00023180"/>
    </source>
</evidence>
<dbReference type="SUPFAM" id="SSF52833">
    <property type="entry name" value="Thioredoxin-like"/>
    <property type="match status" value="1"/>
</dbReference>
<dbReference type="Pfam" id="PF04777">
    <property type="entry name" value="Evr1_Alr"/>
    <property type="match status" value="1"/>
</dbReference>
<dbReference type="CDD" id="cd02992">
    <property type="entry name" value="PDI_a_QSOX"/>
    <property type="match status" value="1"/>
</dbReference>
<dbReference type="GO" id="GO:0003756">
    <property type="term" value="F:protein disulfide isomerase activity"/>
    <property type="evidence" value="ECO:0007669"/>
    <property type="project" value="TreeGrafter"/>
</dbReference>
<feature type="domain" description="ERV/ALR sulfhydryl oxidase" evidence="12">
    <location>
        <begin position="388"/>
        <end position="495"/>
    </location>
</feature>
<dbReference type="GO" id="GO:0006457">
    <property type="term" value="P:protein folding"/>
    <property type="evidence" value="ECO:0007669"/>
    <property type="project" value="TreeGrafter"/>
</dbReference>
<sequence length="676" mass="76243">MLVFGLIVAVLFSVGPVQSDSLYDSNDPILELDTDTFNAAVYGSKKAHFVEFYSSWCGACIGYAPTFKKFSREISTWSPLVQVTVVNCADDKNMPLCREHSVSAYPTLKYFKYLSANKDDAMIYRGDKYDVSKMEQDIAGLVQADQQKQIPETWPIFSHISDATTLTELFQSIGSTPYLSIISQENPATIAWANIINYHGSSSVRVASISPKHPIATQFFGSEAENRALLFSTGNSEPLWKSSALTKWTDVEQKINETLVENGTQPQVNAPAQVQPTLAAPAKADHRQYEVQLTDIQSAMSYMLYKEIPRREEISGEPLAALKQWIHTLKKYAPGTTPMRRLFYRLDEWLQLQSTVTSDAWTSKVDEIQQSLGNPLPKEIYWISCGGSKPNLRGYTCGLWTLAHTVSAEAYKSEKDNVAFKPVIDVLEPFRAFIFHFLSCSECAQNFTKEAEKHQLHLVTRAEDVYAWLWKVHNFVNARLSGSPSDDPAYPKQQFPPKSICPTCYDANGVLDEAQTLPFVLDYYLNIKQDTVKTPPGYKFTEYKDGKMVAAGSRHLNPKFAVHAQKVDKLEDAEKLRKELDASPQRNWKTLNGYDNVDGGVATSRAHLYFIWLTIIGCALIFRLLQVSAKPVQVLENILLPQRLQTMSMDVYGYKKERRITSWLQTVTNTPGDIKC</sequence>
<dbReference type="FunFam" id="3.40.30.10:FF:000425">
    <property type="entry name" value="Sulfhydryl oxidase"/>
    <property type="match status" value="1"/>
</dbReference>
<keyword evidence="7" id="KW-1015">Disulfide bond</keyword>
<comment type="similarity">
    <text evidence="2">Belongs to the quiescin-sulfhydryl oxidase (QSOX) family.</text>
</comment>
<dbReference type="InterPro" id="IPR042568">
    <property type="entry name" value="QSOX_FAD-bd_sf"/>
</dbReference>
<dbReference type="InterPro" id="IPR036249">
    <property type="entry name" value="Thioredoxin-like_sf"/>
</dbReference>
<dbReference type="InterPro" id="IPR039798">
    <property type="entry name" value="Sulfhydryl_oxidase"/>
</dbReference>
<protein>
    <recommendedName>
        <fullName evidence="10">Sulfhydryl oxidase</fullName>
        <ecNumber evidence="10">1.8.3.2</ecNumber>
    </recommendedName>
</protein>
<keyword evidence="5 10" id="KW-0274">FAD</keyword>
<evidence type="ECO:0000256" key="7">
    <source>
        <dbReference type="ARBA" id="ARBA00023157"/>
    </source>
</evidence>
<evidence type="ECO:0000256" key="3">
    <source>
        <dbReference type="ARBA" id="ARBA00022630"/>
    </source>
</evidence>
<evidence type="ECO:0000256" key="6">
    <source>
        <dbReference type="ARBA" id="ARBA00023002"/>
    </source>
</evidence>
<organism evidence="14 15">
    <name type="scientific">Caenorhabditis auriculariae</name>
    <dbReference type="NCBI Taxonomy" id="2777116"/>
    <lineage>
        <taxon>Eukaryota</taxon>
        <taxon>Metazoa</taxon>
        <taxon>Ecdysozoa</taxon>
        <taxon>Nematoda</taxon>
        <taxon>Chromadorea</taxon>
        <taxon>Rhabditida</taxon>
        <taxon>Rhabditina</taxon>
        <taxon>Rhabditomorpha</taxon>
        <taxon>Rhabditoidea</taxon>
        <taxon>Rhabditidae</taxon>
        <taxon>Peloderinae</taxon>
        <taxon>Caenorhabditis</taxon>
    </lineage>
</organism>
<dbReference type="InterPro" id="IPR036774">
    <property type="entry name" value="ERV/ALR_sulphydryl_oxid_sf"/>
</dbReference>
<dbReference type="Pfam" id="PF00085">
    <property type="entry name" value="Thioredoxin"/>
    <property type="match status" value="1"/>
</dbReference>
<name>A0A8S1GPR9_9PELO</name>
<reference evidence="14" key="1">
    <citation type="submission" date="2020-10" db="EMBL/GenBank/DDBJ databases">
        <authorList>
            <person name="Kikuchi T."/>
        </authorList>
    </citation>
    <scope>NUCLEOTIDE SEQUENCE</scope>
    <source>
        <strain evidence="14">NKZ352</strain>
    </source>
</reference>
<evidence type="ECO:0000256" key="5">
    <source>
        <dbReference type="ARBA" id="ARBA00022827"/>
    </source>
</evidence>
<dbReference type="PANTHER" id="PTHR22897">
    <property type="entry name" value="QUIESCIN Q6-RELATED SULFHYDRYL OXIDASE"/>
    <property type="match status" value="1"/>
</dbReference>
<feature type="chain" id="PRO_5035833051" description="Sulfhydryl oxidase" evidence="11">
    <location>
        <begin position="20"/>
        <end position="676"/>
    </location>
</feature>
<accession>A0A8S1GPR9</accession>